<gene>
    <name evidence="2" type="ORF">FNQ90_18895</name>
</gene>
<sequence length="120" mass="12789">MSPPSAHRRRGMVRPYAAAGGNLTPTRSTLDPATLLIADPKVPLTGLGAYPHRLMALCLPGVLSVAEAAVRLELPVAVTMPIASRLVDSGHLVARAPFVPAADRHDRAFLERILDGLRKL</sequence>
<dbReference type="PANTHER" id="PTHR36221:SF1">
    <property type="entry name" value="DUF742 DOMAIN-CONTAINING PROTEIN"/>
    <property type="match status" value="1"/>
</dbReference>
<proteinExistence type="predicted"/>
<dbReference type="Pfam" id="PF05331">
    <property type="entry name" value="DUF742"/>
    <property type="match status" value="1"/>
</dbReference>
<dbReference type="InterPro" id="IPR007995">
    <property type="entry name" value="DUF742"/>
</dbReference>
<dbReference type="PANTHER" id="PTHR36221">
    <property type="entry name" value="DUF742 DOMAIN-CONTAINING PROTEIN"/>
    <property type="match status" value="1"/>
</dbReference>
<feature type="region of interest" description="Disordered" evidence="1">
    <location>
        <begin position="1"/>
        <end position="27"/>
    </location>
</feature>
<evidence type="ECO:0000256" key="1">
    <source>
        <dbReference type="SAM" id="MobiDB-lite"/>
    </source>
</evidence>
<dbReference type="RefSeq" id="WP_143623322.1">
    <property type="nucleotide sequence ID" value="NZ_VJYJ02000676.1"/>
</dbReference>
<accession>A0A7W3Y3A8</accession>
<feature type="compositionally biased region" description="Basic residues" evidence="1">
    <location>
        <begin position="1"/>
        <end position="12"/>
    </location>
</feature>
<reference evidence="3" key="1">
    <citation type="submission" date="2019-10" db="EMBL/GenBank/DDBJ databases">
        <title>Streptomyces sp. nov., a novel actinobacterium isolated from alkaline environment.</title>
        <authorList>
            <person name="Golinska P."/>
        </authorList>
    </citation>
    <scope>NUCLEOTIDE SEQUENCE [LARGE SCALE GENOMIC DNA]</scope>
    <source>
        <strain evidence="3">DSM 42118</strain>
    </source>
</reference>
<dbReference type="Proteomes" id="UP000538929">
    <property type="component" value="Unassembled WGS sequence"/>
</dbReference>
<evidence type="ECO:0000313" key="3">
    <source>
        <dbReference type="Proteomes" id="UP000538929"/>
    </source>
</evidence>
<comment type="caution">
    <text evidence="2">The sequence shown here is derived from an EMBL/GenBank/DDBJ whole genome shotgun (WGS) entry which is preliminary data.</text>
</comment>
<dbReference type="EMBL" id="VKHT01000739">
    <property type="protein sequence ID" value="MBB0246117.1"/>
    <property type="molecule type" value="Genomic_DNA"/>
</dbReference>
<evidence type="ECO:0000313" key="2">
    <source>
        <dbReference type="EMBL" id="MBB0246117.1"/>
    </source>
</evidence>
<dbReference type="OrthoDB" id="3534386at2"/>
<name>A0A7W3Y3A8_9ACTN</name>
<dbReference type="AlphaFoldDB" id="A0A7W3Y3A8"/>
<organism evidence="2 3">
    <name type="scientific">Streptomyces alkaliphilus</name>
    <dbReference type="NCBI Taxonomy" id="1472722"/>
    <lineage>
        <taxon>Bacteria</taxon>
        <taxon>Bacillati</taxon>
        <taxon>Actinomycetota</taxon>
        <taxon>Actinomycetes</taxon>
        <taxon>Kitasatosporales</taxon>
        <taxon>Streptomycetaceae</taxon>
        <taxon>Streptomyces</taxon>
    </lineage>
</organism>
<keyword evidence="3" id="KW-1185">Reference proteome</keyword>
<protein>
    <submittedName>
        <fullName evidence="2">DUF742 domain-containing protein</fullName>
    </submittedName>
</protein>